<keyword evidence="3 7" id="KW-0812">Transmembrane</keyword>
<feature type="transmembrane region" description="Helical" evidence="7">
    <location>
        <begin position="233"/>
        <end position="256"/>
    </location>
</feature>
<keyword evidence="5 7" id="KW-0472">Membrane</keyword>
<accession>A0A7C9ECE8</accession>
<reference evidence="9" key="1">
    <citation type="journal article" date="2013" name="J. Plant Res.">
        <title>Effect of fungi and light on seed germination of three Opuntia species from semiarid lands of central Mexico.</title>
        <authorList>
            <person name="Delgado-Sanchez P."/>
            <person name="Jimenez-Bremont J.F."/>
            <person name="Guerrero-Gonzalez Mde L."/>
            <person name="Flores J."/>
        </authorList>
    </citation>
    <scope>NUCLEOTIDE SEQUENCE</scope>
    <source>
        <tissue evidence="9">Cladode</tissue>
    </source>
</reference>
<feature type="transmembrane region" description="Helical" evidence="7">
    <location>
        <begin position="38"/>
        <end position="59"/>
    </location>
</feature>
<evidence type="ECO:0000256" key="4">
    <source>
        <dbReference type="ARBA" id="ARBA00022989"/>
    </source>
</evidence>
<keyword evidence="9" id="KW-0378">Hydrolase</keyword>
<dbReference type="EMBL" id="GISG01202352">
    <property type="protein sequence ID" value="MBA4658927.1"/>
    <property type="molecule type" value="Transcribed_RNA"/>
</dbReference>
<keyword evidence="4 7" id="KW-1133">Transmembrane helix</keyword>
<dbReference type="PANTHER" id="PTHR19241">
    <property type="entry name" value="ATP-BINDING CASSETTE TRANSPORTER"/>
    <property type="match status" value="1"/>
</dbReference>
<proteinExistence type="predicted"/>
<dbReference type="GO" id="GO:0016787">
    <property type="term" value="F:hydrolase activity"/>
    <property type="evidence" value="ECO:0007669"/>
    <property type="project" value="UniProtKB-KW"/>
</dbReference>
<evidence type="ECO:0000256" key="6">
    <source>
        <dbReference type="SAM" id="MobiDB-lite"/>
    </source>
</evidence>
<dbReference type="EMBL" id="GISG01202353">
    <property type="protein sequence ID" value="MBA4658928.1"/>
    <property type="molecule type" value="Transcribed_RNA"/>
</dbReference>
<dbReference type="InterPro" id="IPR013525">
    <property type="entry name" value="ABC2_TM"/>
</dbReference>
<evidence type="ECO:0000256" key="3">
    <source>
        <dbReference type="ARBA" id="ARBA00022692"/>
    </source>
</evidence>
<feature type="domain" description="ABC-2 type transporter transmembrane" evidence="8">
    <location>
        <begin position="31"/>
        <end position="201"/>
    </location>
</feature>
<organism evidence="9">
    <name type="scientific">Opuntia streptacantha</name>
    <name type="common">Prickly pear cactus</name>
    <name type="synonym">Opuntia cardona</name>
    <dbReference type="NCBI Taxonomy" id="393608"/>
    <lineage>
        <taxon>Eukaryota</taxon>
        <taxon>Viridiplantae</taxon>
        <taxon>Streptophyta</taxon>
        <taxon>Embryophyta</taxon>
        <taxon>Tracheophyta</taxon>
        <taxon>Spermatophyta</taxon>
        <taxon>Magnoliopsida</taxon>
        <taxon>eudicotyledons</taxon>
        <taxon>Gunneridae</taxon>
        <taxon>Pentapetalae</taxon>
        <taxon>Caryophyllales</taxon>
        <taxon>Cactineae</taxon>
        <taxon>Cactaceae</taxon>
        <taxon>Opuntioideae</taxon>
        <taxon>Opuntia</taxon>
    </lineage>
</organism>
<evidence type="ECO:0000256" key="5">
    <source>
        <dbReference type="ARBA" id="ARBA00023136"/>
    </source>
</evidence>
<feature type="compositionally biased region" description="Basic and acidic residues" evidence="6">
    <location>
        <begin position="1"/>
        <end position="13"/>
    </location>
</feature>
<name>A0A7C9ECE8_OPUST</name>
<feature type="transmembrane region" description="Helical" evidence="7">
    <location>
        <begin position="151"/>
        <end position="171"/>
    </location>
</feature>
<sequence length="264" mass="30527">MTKDHKTRNDTTKSDNFNQNQDQGLHKFGSKRENQQDVINAMGSMYAAVLFLGITNATSVQPVVSVERFVSYRERAAGLYSALPFAFAQVVIELPYVLVQTLIYSAVFYAMASFEWRASKLLWYLFFMYFTVLYFTFYGMMTTAVTPNHNVAAVIAAPFYMLWNLFSGFMIPYKRIPAWWRWYYWLNPVSWSLYGLLTSQYGDDDRPVKLSDGIHSMPLKQFLKDGFGFKHDFVPITGIVVVGFCVLFAVIFAYAIKSLNFQRR</sequence>
<dbReference type="GO" id="GO:0005886">
    <property type="term" value="C:plasma membrane"/>
    <property type="evidence" value="ECO:0007669"/>
    <property type="project" value="UniProtKB-ARBA"/>
</dbReference>
<dbReference type="GO" id="GO:0140359">
    <property type="term" value="F:ABC-type transporter activity"/>
    <property type="evidence" value="ECO:0007669"/>
    <property type="project" value="InterPro"/>
</dbReference>
<evidence type="ECO:0000256" key="7">
    <source>
        <dbReference type="SAM" id="Phobius"/>
    </source>
</evidence>
<keyword evidence="2" id="KW-0813">Transport</keyword>
<feature type="transmembrane region" description="Helical" evidence="7">
    <location>
        <begin position="183"/>
        <end position="202"/>
    </location>
</feature>
<evidence type="ECO:0000313" key="9">
    <source>
        <dbReference type="EMBL" id="MBA4658928.1"/>
    </source>
</evidence>
<evidence type="ECO:0000256" key="1">
    <source>
        <dbReference type="ARBA" id="ARBA00004141"/>
    </source>
</evidence>
<comment type="subcellular location">
    <subcellularLocation>
        <location evidence="1">Membrane</location>
        <topology evidence="1">Multi-pass membrane protein</topology>
    </subcellularLocation>
</comment>
<evidence type="ECO:0000256" key="2">
    <source>
        <dbReference type="ARBA" id="ARBA00022448"/>
    </source>
</evidence>
<feature type="transmembrane region" description="Helical" evidence="7">
    <location>
        <begin position="79"/>
        <end position="109"/>
    </location>
</feature>
<dbReference type="EC" id="3.6.1.3" evidence="9"/>
<reference evidence="9" key="2">
    <citation type="submission" date="2020-07" db="EMBL/GenBank/DDBJ databases">
        <authorList>
            <person name="Vera ALvarez R."/>
            <person name="Arias-Moreno D.M."/>
            <person name="Jimenez-Jacinto V."/>
            <person name="Jimenez-Bremont J.F."/>
            <person name="Swaminathan K."/>
            <person name="Moose S.P."/>
            <person name="Guerrero-Gonzalez M.L."/>
            <person name="Marino-Ramirez L."/>
            <person name="Landsman D."/>
            <person name="Rodriguez-Kessler M."/>
            <person name="Delgado-Sanchez P."/>
        </authorList>
    </citation>
    <scope>NUCLEOTIDE SEQUENCE</scope>
    <source>
        <tissue evidence="9">Cladode</tissue>
    </source>
</reference>
<protein>
    <submittedName>
        <fullName evidence="9">Adenosinetriphosphatase</fullName>
        <ecNumber evidence="9">3.6.1.3</ecNumber>
    </submittedName>
</protein>
<dbReference type="Pfam" id="PF01061">
    <property type="entry name" value="ABC2_membrane"/>
    <property type="match status" value="1"/>
</dbReference>
<dbReference type="AlphaFoldDB" id="A0A7C9ECE8"/>
<feature type="transmembrane region" description="Helical" evidence="7">
    <location>
        <begin position="121"/>
        <end position="139"/>
    </location>
</feature>
<feature type="region of interest" description="Disordered" evidence="6">
    <location>
        <begin position="1"/>
        <end position="25"/>
    </location>
</feature>
<feature type="compositionally biased region" description="Polar residues" evidence="6">
    <location>
        <begin position="14"/>
        <end position="23"/>
    </location>
</feature>
<evidence type="ECO:0000259" key="8">
    <source>
        <dbReference type="Pfam" id="PF01061"/>
    </source>
</evidence>